<dbReference type="SUPFAM" id="SSF74650">
    <property type="entry name" value="Galactose mutarotase-like"/>
    <property type="match status" value="1"/>
</dbReference>
<proteinExistence type="predicted"/>
<dbReference type="InterPro" id="IPR050843">
    <property type="entry name" value="Glycosyl_Hydrlase_38"/>
</dbReference>
<accession>A0AAV8YJ49</accession>
<reference evidence="2" key="1">
    <citation type="journal article" date="2023" name="Insect Mol. Biol.">
        <title>Genome sequencing provides insights into the evolution of gene families encoding plant cell wall-degrading enzymes in longhorned beetles.</title>
        <authorList>
            <person name="Shin N.R."/>
            <person name="Okamura Y."/>
            <person name="Kirsch R."/>
            <person name="Pauchet Y."/>
        </authorList>
    </citation>
    <scope>NUCLEOTIDE SEQUENCE</scope>
    <source>
        <strain evidence="2">AMC_N1</strain>
    </source>
</reference>
<evidence type="ECO:0000313" key="2">
    <source>
        <dbReference type="EMBL" id="KAJ8951614.1"/>
    </source>
</evidence>
<gene>
    <name evidence="2" type="ORF">NQ318_012284</name>
</gene>
<dbReference type="PANTHER" id="PTHR11607:SF3">
    <property type="entry name" value="LYSOSOMAL ALPHA-MANNOSIDASE"/>
    <property type="match status" value="1"/>
</dbReference>
<comment type="caution">
    <text evidence="2">The sequence shown here is derived from an EMBL/GenBank/DDBJ whole genome shotgun (WGS) entry which is preliminary data.</text>
</comment>
<organism evidence="2 3">
    <name type="scientific">Aromia moschata</name>
    <dbReference type="NCBI Taxonomy" id="1265417"/>
    <lineage>
        <taxon>Eukaryota</taxon>
        <taxon>Metazoa</taxon>
        <taxon>Ecdysozoa</taxon>
        <taxon>Arthropoda</taxon>
        <taxon>Hexapoda</taxon>
        <taxon>Insecta</taxon>
        <taxon>Pterygota</taxon>
        <taxon>Neoptera</taxon>
        <taxon>Endopterygota</taxon>
        <taxon>Coleoptera</taxon>
        <taxon>Polyphaga</taxon>
        <taxon>Cucujiformia</taxon>
        <taxon>Chrysomeloidea</taxon>
        <taxon>Cerambycidae</taxon>
        <taxon>Cerambycinae</taxon>
        <taxon>Callichromatini</taxon>
        <taxon>Aromia</taxon>
    </lineage>
</organism>
<dbReference type="GO" id="GO:0005764">
    <property type="term" value="C:lysosome"/>
    <property type="evidence" value="ECO:0007669"/>
    <property type="project" value="TreeGrafter"/>
</dbReference>
<dbReference type="Pfam" id="PF07748">
    <property type="entry name" value="Glyco_hydro_38C"/>
    <property type="match status" value="1"/>
</dbReference>
<keyword evidence="3" id="KW-1185">Reference proteome</keyword>
<dbReference type="Gene3D" id="2.60.40.1360">
    <property type="match status" value="1"/>
</dbReference>
<evidence type="ECO:0000313" key="3">
    <source>
        <dbReference type="Proteomes" id="UP001162162"/>
    </source>
</evidence>
<dbReference type="AlphaFoldDB" id="A0AAV8YJ49"/>
<dbReference type="GO" id="GO:0006013">
    <property type="term" value="P:mannose metabolic process"/>
    <property type="evidence" value="ECO:0007669"/>
    <property type="project" value="InterPro"/>
</dbReference>
<dbReference type="Proteomes" id="UP001162162">
    <property type="component" value="Unassembled WGS sequence"/>
</dbReference>
<evidence type="ECO:0000259" key="1">
    <source>
        <dbReference type="Pfam" id="PF07748"/>
    </source>
</evidence>
<dbReference type="InterPro" id="IPR011682">
    <property type="entry name" value="Glyco_hydro_38_C"/>
</dbReference>
<name>A0AAV8YJ49_9CUCU</name>
<dbReference type="Gene3D" id="2.70.98.30">
    <property type="entry name" value="Golgi alpha-mannosidase II, domain 4"/>
    <property type="match status" value="1"/>
</dbReference>
<protein>
    <recommendedName>
        <fullName evidence="1">Glycosyl hydrolase family 38 C-terminal domain-containing protein</fullName>
    </recommendedName>
</protein>
<dbReference type="EMBL" id="JAPWTK010000081">
    <property type="protein sequence ID" value="KAJ8951614.1"/>
    <property type="molecule type" value="Genomic_DNA"/>
</dbReference>
<dbReference type="GO" id="GO:0030246">
    <property type="term" value="F:carbohydrate binding"/>
    <property type="evidence" value="ECO:0007669"/>
    <property type="project" value="InterPro"/>
</dbReference>
<dbReference type="InterPro" id="IPR011013">
    <property type="entry name" value="Gal_mutarotase_sf_dom"/>
</dbReference>
<sequence length="366" mass="41378">MFMERIQLSYIIDASKSILKLKAAEFQVDSETGFISKIFMNGKEIDFSQEFLYYKGFVGDNKKFSNRSSGAYIFRPDGTAYRVADKASIKIYRGVLVAELHQQFTAWISQVIRVYANENFIEFDWVIGPIPTDGYTGKEVITRYTTSLNTNSFFYTDSNGRSMLKRIRNFRPAWNVSLKEPISGNYYPVTSKIVIRDGDTEVAVLPDRAQGGTSLQDGQIELMLHRTCLHDDAFGVAEALIEKAYNKGLVARGSHYVILGSTTTSNEGGVTAAAQERNLAQRKLLDAWTFLSPTNGLSYDDYKKKYVMEYAGLKRALPDNVQILTLEPWKGFSFLLRLEHVFESNDDPALSQTVTVDLKITTEKQL</sequence>
<dbReference type="GO" id="GO:0004559">
    <property type="term" value="F:alpha-mannosidase activity"/>
    <property type="evidence" value="ECO:0007669"/>
    <property type="project" value="InterPro"/>
</dbReference>
<feature type="domain" description="Glycosyl hydrolase family 38 C-terminal" evidence="1">
    <location>
        <begin position="25"/>
        <end position="233"/>
    </location>
</feature>
<dbReference type="FunFam" id="2.70.98.30:FF:000003">
    <property type="entry name" value="Alpha-mannosidase"/>
    <property type="match status" value="1"/>
</dbReference>
<dbReference type="PANTHER" id="PTHR11607">
    <property type="entry name" value="ALPHA-MANNOSIDASE"/>
    <property type="match status" value="1"/>
</dbReference>